<feature type="compositionally biased region" description="Low complexity" evidence="12">
    <location>
        <begin position="1594"/>
        <end position="1613"/>
    </location>
</feature>
<evidence type="ECO:0000313" key="18">
    <source>
        <dbReference type="Proteomes" id="UP000007635"/>
    </source>
</evidence>
<evidence type="ECO:0000256" key="3">
    <source>
        <dbReference type="ARBA" id="ARBA00022490"/>
    </source>
</evidence>
<keyword evidence="4" id="KW-0479">Metal-binding</keyword>
<dbReference type="GO" id="GO:0000146">
    <property type="term" value="F:microfilament motor activity"/>
    <property type="evidence" value="ECO:0007669"/>
    <property type="project" value="InterPro"/>
</dbReference>
<keyword evidence="6" id="KW-0862">Zinc</keyword>
<dbReference type="Gene3D" id="1.10.10.820">
    <property type="match status" value="1"/>
</dbReference>
<proteinExistence type="inferred from homology"/>
<evidence type="ECO:0000256" key="9">
    <source>
        <dbReference type="ARBA" id="ARBA00023123"/>
    </source>
</evidence>
<dbReference type="SUPFAM" id="SSF52540">
    <property type="entry name" value="P-loop containing nucleoside triphosphate hydrolases"/>
    <property type="match status" value="1"/>
</dbReference>
<accession>A0AAQ4QJD3</accession>
<dbReference type="InterPro" id="IPR036961">
    <property type="entry name" value="Kinesin_motor_dom_sf"/>
</dbReference>
<feature type="region of interest" description="Actin-binding" evidence="11">
    <location>
        <begin position="781"/>
        <end position="803"/>
    </location>
</feature>
<keyword evidence="10 11" id="KW-0505">Motor protein</keyword>
<evidence type="ECO:0000256" key="2">
    <source>
        <dbReference type="ARBA" id="ARBA00008314"/>
    </source>
</evidence>
<keyword evidence="9 11" id="KW-0518">Myosin</keyword>
<dbReference type="Gene3D" id="1.10.555.10">
    <property type="entry name" value="Rho GTPase activation protein"/>
    <property type="match status" value="1"/>
</dbReference>
<dbReference type="PROSITE" id="PS50238">
    <property type="entry name" value="RHOGAP"/>
    <property type="match status" value="1"/>
</dbReference>
<name>A0AAQ4QJD3_GASAC</name>
<dbReference type="GO" id="GO:0030027">
    <property type="term" value="C:lamellipodium"/>
    <property type="evidence" value="ECO:0007669"/>
    <property type="project" value="TreeGrafter"/>
</dbReference>
<dbReference type="GO" id="GO:0005524">
    <property type="term" value="F:ATP binding"/>
    <property type="evidence" value="ECO:0007669"/>
    <property type="project" value="UniProtKB-UniRule"/>
</dbReference>
<dbReference type="InterPro" id="IPR029071">
    <property type="entry name" value="Ubiquitin-like_domsf"/>
</dbReference>
<dbReference type="InterPro" id="IPR027417">
    <property type="entry name" value="P-loop_NTPase"/>
</dbReference>
<dbReference type="SMART" id="SM00242">
    <property type="entry name" value="MYSc"/>
    <property type="match status" value="1"/>
</dbReference>
<comment type="similarity">
    <text evidence="2 11">Belongs to the TRAFAC class myosin-kinesin ATPase superfamily. Myosin family.</text>
</comment>
<evidence type="ECO:0000256" key="7">
    <source>
        <dbReference type="ARBA" id="ARBA00022840"/>
    </source>
</evidence>
<keyword evidence="8" id="KW-0175">Coiled coil</keyword>
<dbReference type="Pfam" id="PF00620">
    <property type="entry name" value="RhoGAP"/>
    <property type="match status" value="1"/>
</dbReference>
<evidence type="ECO:0000256" key="11">
    <source>
        <dbReference type="PROSITE-ProRule" id="PRU00782"/>
    </source>
</evidence>
<dbReference type="SMART" id="SM00109">
    <property type="entry name" value="C1"/>
    <property type="match status" value="1"/>
</dbReference>
<evidence type="ECO:0000259" key="15">
    <source>
        <dbReference type="PROSITE" id="PS50238"/>
    </source>
</evidence>
<reference evidence="17 18" key="1">
    <citation type="journal article" date="2021" name="G3 (Bethesda)">
        <title>Improved contiguity of the threespine stickleback genome using long-read sequencing.</title>
        <authorList>
            <person name="Nath S."/>
            <person name="Shaw D.E."/>
            <person name="White M.A."/>
        </authorList>
    </citation>
    <scope>NUCLEOTIDE SEQUENCE [LARGE SCALE GENOMIC DNA]</scope>
    <source>
        <strain evidence="17 18">Lake Benthic</strain>
    </source>
</reference>
<dbReference type="SMART" id="SM00324">
    <property type="entry name" value="RhoGAP"/>
    <property type="match status" value="1"/>
</dbReference>
<dbReference type="GO" id="GO:0005737">
    <property type="term" value="C:cytoplasm"/>
    <property type="evidence" value="ECO:0007669"/>
    <property type="project" value="UniProtKB-SubCell"/>
</dbReference>
<evidence type="ECO:0000259" key="14">
    <source>
        <dbReference type="PROSITE" id="PS50200"/>
    </source>
</evidence>
<evidence type="ECO:0000256" key="4">
    <source>
        <dbReference type="ARBA" id="ARBA00022723"/>
    </source>
</evidence>
<dbReference type="PRINTS" id="PR00193">
    <property type="entry name" value="MYOSINHEAVY"/>
</dbReference>
<evidence type="ECO:0000259" key="13">
    <source>
        <dbReference type="PROSITE" id="PS50081"/>
    </source>
</evidence>
<dbReference type="GeneTree" id="ENSGT00940000156845"/>
<feature type="region of interest" description="Disordered" evidence="12">
    <location>
        <begin position="948"/>
        <end position="1001"/>
    </location>
</feature>
<keyword evidence="7 11" id="KW-0067">ATP-binding</keyword>
<comment type="subcellular location">
    <subcellularLocation>
        <location evidence="1">Cytoplasm</location>
    </subcellularLocation>
</comment>
<dbReference type="GO" id="GO:0005884">
    <property type="term" value="C:actin filament"/>
    <property type="evidence" value="ECO:0007669"/>
    <property type="project" value="TreeGrafter"/>
</dbReference>
<evidence type="ECO:0000256" key="6">
    <source>
        <dbReference type="ARBA" id="ARBA00022833"/>
    </source>
</evidence>
<keyword evidence="18" id="KW-1185">Reference proteome</keyword>
<dbReference type="InterPro" id="IPR002219">
    <property type="entry name" value="PKC_DAG/PE"/>
</dbReference>
<dbReference type="PANTHER" id="PTHR46184:SF2">
    <property type="entry name" value="UNCONVENTIONAL MYOSIN-IXB"/>
    <property type="match status" value="1"/>
</dbReference>
<organism evidence="17 18">
    <name type="scientific">Gasterosteus aculeatus aculeatus</name>
    <name type="common">three-spined stickleback</name>
    <dbReference type="NCBI Taxonomy" id="481459"/>
    <lineage>
        <taxon>Eukaryota</taxon>
        <taxon>Metazoa</taxon>
        <taxon>Chordata</taxon>
        <taxon>Craniata</taxon>
        <taxon>Vertebrata</taxon>
        <taxon>Euteleostomi</taxon>
        <taxon>Actinopterygii</taxon>
        <taxon>Neopterygii</taxon>
        <taxon>Teleostei</taxon>
        <taxon>Neoteleostei</taxon>
        <taxon>Acanthomorphata</taxon>
        <taxon>Eupercaria</taxon>
        <taxon>Perciformes</taxon>
        <taxon>Cottioidei</taxon>
        <taxon>Gasterosteales</taxon>
        <taxon>Gasterosteidae</taxon>
        <taxon>Gasterosteus</taxon>
    </lineage>
</organism>
<dbReference type="PROSITE" id="PS00479">
    <property type="entry name" value="ZF_DAG_PE_1"/>
    <property type="match status" value="1"/>
</dbReference>
<reference evidence="17" key="3">
    <citation type="submission" date="2025-09" db="UniProtKB">
        <authorList>
            <consortium name="Ensembl"/>
        </authorList>
    </citation>
    <scope>IDENTIFICATION</scope>
</reference>
<evidence type="ECO:0000256" key="8">
    <source>
        <dbReference type="ARBA" id="ARBA00023054"/>
    </source>
</evidence>
<dbReference type="GO" id="GO:0016459">
    <property type="term" value="C:myosin complex"/>
    <property type="evidence" value="ECO:0007669"/>
    <property type="project" value="UniProtKB-KW"/>
</dbReference>
<reference evidence="17" key="2">
    <citation type="submission" date="2025-08" db="UniProtKB">
        <authorList>
            <consortium name="Ensembl"/>
        </authorList>
    </citation>
    <scope>IDENTIFICATION</scope>
</reference>
<dbReference type="GO" id="GO:0001726">
    <property type="term" value="C:ruffle"/>
    <property type="evidence" value="ECO:0007669"/>
    <property type="project" value="TreeGrafter"/>
</dbReference>
<evidence type="ECO:0008006" key="19">
    <source>
        <dbReference type="Google" id="ProtNLM"/>
    </source>
</evidence>
<dbReference type="Pfam" id="PF00063">
    <property type="entry name" value="Myosin_head"/>
    <property type="match status" value="2"/>
</dbReference>
<feature type="binding site" evidence="11">
    <location>
        <begin position="211"/>
        <end position="218"/>
    </location>
    <ligand>
        <name>ATP</name>
        <dbReference type="ChEBI" id="CHEBI:30616"/>
    </ligand>
</feature>
<dbReference type="GO" id="GO:0035556">
    <property type="term" value="P:intracellular signal transduction"/>
    <property type="evidence" value="ECO:0007669"/>
    <property type="project" value="InterPro"/>
</dbReference>
<sequence length="1613" mass="184267">MSSTDGEARVVQIYPRLSQDTATYCPLQVGAGDTARTVIHNAVVTLGLDATKTYSLLEVRRAGREETLLEAGERPLERVMLWPPRAHRWHPQCNGYYFILQDQHANNGGHQAENSSLCHDDLCNLQTVTEENILEALRQRFNRLKIYTYARNILIAINPNKFLPLYYNPNYVKMYEKQPLGKLSPHIFAVADSALRAMLSRQVNQCIVLSGESGSGKTESCSYLVHCLTSLSQKTYSGGLERTVLGAGPVLEAFGNAKTAENNNSSRFGKFIQLNYLESGVIRGAVIEKYLLEKFRLVSRDPGERSYHVFYYLLVGASKEEQQQFHLLKPQDYVYLQQEDLHLDDVEKLGREYKRLHQAMEMVGFLASTKNHIFSILSAVLLLGNVTYTQSEDAEVLDVGPAEVLSTLSNLLKVKTEVLVKTLVKRRVVTAGAAVLSQYTLQEATAVRDSMARSLYGALFDWIILHINHAMFNRRDMEESVPCLSIGVLDMFGFENLRTNSFEQLCINFSIEKVQCYINRHVFKLEQVSHLHLTRRCIRLISEESTGLFALLDEESNLPQATDETLLDKLKQRHGDNPSVLPSSHREPTFIIQHFAGRVKYHIKGFRQKNTEHIRPEVISLLRSSERAFVHHLVASSPEALFRWGVLRATIRILTVFKKLGRQRAESISGRRGSRKAFFEKRGSTAVGRLSSNSLPLDFSFDRSDEHPLDVFEDIFLHFFLSRRKNRGSRRKQLIPKNLVDLHSLRHIVGLTAHDRTSKFIFHPHRSTKPPTVSTQFQTSLGKLMESMEKAEPFFIFCLRSNNGKKDLHFDAELVLQQIKYQGLLQMVRLKKSGFSAKYTFKEFVEQFRMLLPKGATMRPEHITELFEKMKLDRTNYQIGKTKVFLKEKARQLLQDKYNKEVMHHIIVLQRWFRASLLRMHFLQKKDATMLIQVPFMLENIVKKVELSPNRTQQRSGSREKREGRGSPPPLTRPLSLPLDPKAKEEPCPGPPKASSLQRYTDVEAFKEKAEKWRERLSEGERTDESSPEVQRRHGKGSRSVPHHVSWLNQVRVRVRKQPKRKRHLAYARSGLMMNFGGSKESDYWSFPLPPISPNIASMKSSASSSDLWAVKSEVKVLETERVGRNPTIRISRATRALQCNTSLEREITDPNELRKLDEFLGNQVNELQSRMKKLSPTESVFLTATMQFRETIKGMYSVQKPQIGYKDLMKGYENQVNTLAGSKDKKTEVSLVVNLFQSMLDGFIRGELKRVESEPVKVISNRRKKAACPNSPLDHLFSTYQVNIMQSCDLCGSYIWGMEKAYMCSACKLICHKNCLNKIITDCSTRVPGSLHFGVQVCVLTSKANPVPKVVELLLIHVELNGLYTEGIYRKSGSTCRARELHQILETDPDGPCLDNYSIHTVTGLVKRWLRELPDPLMTFSLYSDFLHAVELPEKAERIRAIYQKVEELPPANYSTLERLIFHLVRVAKEEEHNKMSPSSLAIVFAPCVLRSPDVNDPFLGMKDVSKTTMCVEILISEQFRRYNEKMQNIQQLEYAEALAVSQLKLRRQNTVRENLKTCVSLRVTASGPYSRKVALRKVWEIASREQSDNDNLDSLSLMSSDSLGSLDSEGQ</sequence>
<feature type="region of interest" description="Disordered" evidence="12">
    <location>
        <begin position="1014"/>
        <end position="1041"/>
    </location>
</feature>
<dbReference type="Ensembl" id="ENSGACT00000083219.1">
    <property type="protein sequence ID" value="ENSGACP00000051070.1"/>
    <property type="gene ID" value="ENSGACG00000016918.2"/>
</dbReference>
<keyword evidence="5 11" id="KW-0547">Nucleotide-binding</keyword>
<evidence type="ECO:0000259" key="16">
    <source>
        <dbReference type="PROSITE" id="PS51456"/>
    </source>
</evidence>
<evidence type="ECO:0000256" key="5">
    <source>
        <dbReference type="ARBA" id="ARBA00022741"/>
    </source>
</evidence>
<dbReference type="SUPFAM" id="SSF57889">
    <property type="entry name" value="Cysteine-rich domain"/>
    <property type="match status" value="1"/>
</dbReference>
<dbReference type="GO" id="GO:0016887">
    <property type="term" value="F:ATP hydrolysis activity"/>
    <property type="evidence" value="ECO:0007669"/>
    <property type="project" value="TreeGrafter"/>
</dbReference>
<dbReference type="Gene3D" id="1.20.5.4820">
    <property type="match status" value="1"/>
</dbReference>
<dbReference type="Pfam" id="PF00130">
    <property type="entry name" value="C1_1"/>
    <property type="match status" value="1"/>
</dbReference>
<evidence type="ECO:0000256" key="12">
    <source>
        <dbReference type="SAM" id="MobiDB-lite"/>
    </source>
</evidence>
<dbReference type="PROSITE" id="PS51456">
    <property type="entry name" value="MYOSIN_MOTOR"/>
    <property type="match status" value="1"/>
</dbReference>
<feature type="domain" description="Myosin motor" evidence="16">
    <location>
        <begin position="117"/>
        <end position="899"/>
    </location>
</feature>
<dbReference type="Gene3D" id="3.40.850.10">
    <property type="entry name" value="Kinesin motor domain"/>
    <property type="match status" value="2"/>
</dbReference>
<keyword evidence="11" id="KW-0009">Actin-binding</keyword>
<dbReference type="GO" id="GO:0030048">
    <property type="term" value="P:actin filament-based movement"/>
    <property type="evidence" value="ECO:0007669"/>
    <property type="project" value="TreeGrafter"/>
</dbReference>
<dbReference type="InterPro" id="IPR001609">
    <property type="entry name" value="Myosin_head_motor_dom-like"/>
</dbReference>
<dbReference type="Gene3D" id="1.20.58.530">
    <property type="match status" value="2"/>
</dbReference>
<dbReference type="Gene3D" id="3.30.60.20">
    <property type="match status" value="1"/>
</dbReference>
<dbReference type="InterPro" id="IPR046987">
    <property type="entry name" value="Myo9"/>
</dbReference>
<evidence type="ECO:0000313" key="17">
    <source>
        <dbReference type="Ensembl" id="ENSGACP00000051070.1"/>
    </source>
</evidence>
<dbReference type="SUPFAM" id="SSF48350">
    <property type="entry name" value="GTPase activation domain, GAP"/>
    <property type="match status" value="1"/>
</dbReference>
<feature type="domain" description="Ras-associating" evidence="14">
    <location>
        <begin position="7"/>
        <end position="104"/>
    </location>
</feature>
<dbReference type="Proteomes" id="UP000007635">
    <property type="component" value="Chromosome III"/>
</dbReference>
<feature type="domain" description="Phorbol-ester/DAG-type" evidence="13">
    <location>
        <begin position="1275"/>
        <end position="1324"/>
    </location>
</feature>
<dbReference type="SMART" id="SM00314">
    <property type="entry name" value="RA"/>
    <property type="match status" value="1"/>
</dbReference>
<dbReference type="PROSITE" id="PS50081">
    <property type="entry name" value="ZF_DAG_PE_2"/>
    <property type="match status" value="1"/>
</dbReference>
<evidence type="ECO:0000256" key="1">
    <source>
        <dbReference type="ARBA" id="ARBA00004496"/>
    </source>
</evidence>
<feature type="region of interest" description="Disordered" evidence="12">
    <location>
        <begin position="1589"/>
        <end position="1613"/>
    </location>
</feature>
<protein>
    <recommendedName>
        <fullName evidence="19">Myosin IXb</fullName>
    </recommendedName>
</protein>
<feature type="domain" description="Rho-GAP" evidence="15">
    <location>
        <begin position="1336"/>
        <end position="1524"/>
    </location>
</feature>
<dbReference type="PROSITE" id="PS50200">
    <property type="entry name" value="RA"/>
    <property type="match status" value="1"/>
</dbReference>
<evidence type="ECO:0000256" key="10">
    <source>
        <dbReference type="ARBA" id="ARBA00023175"/>
    </source>
</evidence>
<dbReference type="InterPro" id="IPR000159">
    <property type="entry name" value="RA_dom"/>
</dbReference>
<dbReference type="PANTHER" id="PTHR46184">
    <property type="entry name" value="UNCONVENTIONAL MYOSIN-IXB-LIKE PROTEIN"/>
    <property type="match status" value="1"/>
</dbReference>
<dbReference type="Pfam" id="PF00788">
    <property type="entry name" value="RA"/>
    <property type="match status" value="1"/>
</dbReference>
<dbReference type="GO" id="GO:0046872">
    <property type="term" value="F:metal ion binding"/>
    <property type="evidence" value="ECO:0007669"/>
    <property type="project" value="UniProtKB-KW"/>
</dbReference>
<dbReference type="InterPro" id="IPR000198">
    <property type="entry name" value="RhoGAP_dom"/>
</dbReference>
<keyword evidence="3" id="KW-0963">Cytoplasm</keyword>
<dbReference type="GO" id="GO:0072673">
    <property type="term" value="P:lamellipodium morphogenesis"/>
    <property type="evidence" value="ECO:0007669"/>
    <property type="project" value="TreeGrafter"/>
</dbReference>
<dbReference type="InterPro" id="IPR046349">
    <property type="entry name" value="C1-like_sf"/>
</dbReference>
<dbReference type="InterPro" id="IPR008936">
    <property type="entry name" value="Rho_GTPase_activation_prot"/>
</dbReference>
<feature type="compositionally biased region" description="Basic and acidic residues" evidence="12">
    <location>
        <begin position="1014"/>
        <end position="1025"/>
    </location>
</feature>
<dbReference type="Gene3D" id="1.20.120.720">
    <property type="entry name" value="Myosin VI head, motor domain, U50 subdomain"/>
    <property type="match status" value="2"/>
</dbReference>
<dbReference type="GO" id="GO:0051015">
    <property type="term" value="F:actin filament binding"/>
    <property type="evidence" value="ECO:0007669"/>
    <property type="project" value="TreeGrafter"/>
</dbReference>
<dbReference type="GO" id="GO:0005096">
    <property type="term" value="F:GTPase activator activity"/>
    <property type="evidence" value="ECO:0007669"/>
    <property type="project" value="InterPro"/>
</dbReference>
<dbReference type="SUPFAM" id="SSF54236">
    <property type="entry name" value="Ubiquitin-like"/>
    <property type="match status" value="1"/>
</dbReference>